<organism evidence="3 4">
    <name type="scientific">Arthrobacter pityocampae</name>
    <dbReference type="NCBI Taxonomy" id="547334"/>
    <lineage>
        <taxon>Bacteria</taxon>
        <taxon>Bacillati</taxon>
        <taxon>Actinomycetota</taxon>
        <taxon>Actinomycetes</taxon>
        <taxon>Micrococcales</taxon>
        <taxon>Micrococcaceae</taxon>
        <taxon>Arthrobacter</taxon>
    </lineage>
</organism>
<dbReference type="Proteomes" id="UP000239297">
    <property type="component" value="Unassembled WGS sequence"/>
</dbReference>
<protein>
    <recommendedName>
        <fullName evidence="2">BON domain-containing protein</fullName>
    </recommendedName>
</protein>
<name>A0A2S5IZI5_9MICC</name>
<dbReference type="EMBL" id="PRKW01000002">
    <property type="protein sequence ID" value="PPB49947.1"/>
    <property type="molecule type" value="Genomic_DNA"/>
</dbReference>
<dbReference type="RefSeq" id="WP_104120442.1">
    <property type="nucleotide sequence ID" value="NZ_PRKW01000002.1"/>
</dbReference>
<sequence>MTMSVDDHSAGAEGGRTAADPDSLEDLLRHAVRRAADCARLDLTVSEGVVVLSGVALRPEDKSRAGFACWCDPGVRAVYNNLTISPGPS</sequence>
<dbReference type="Gene3D" id="3.30.1340.30">
    <property type="match status" value="1"/>
</dbReference>
<feature type="domain" description="BON" evidence="2">
    <location>
        <begin position="20"/>
        <end position="86"/>
    </location>
</feature>
<dbReference type="Pfam" id="PF04972">
    <property type="entry name" value="BON"/>
    <property type="match status" value="1"/>
</dbReference>
<evidence type="ECO:0000313" key="4">
    <source>
        <dbReference type="Proteomes" id="UP000239297"/>
    </source>
</evidence>
<evidence type="ECO:0000313" key="3">
    <source>
        <dbReference type="EMBL" id="PPB49947.1"/>
    </source>
</evidence>
<dbReference type="OrthoDB" id="4949039at2"/>
<evidence type="ECO:0000259" key="2">
    <source>
        <dbReference type="PROSITE" id="PS50914"/>
    </source>
</evidence>
<keyword evidence="4" id="KW-1185">Reference proteome</keyword>
<accession>A0A2S5IZI5</accession>
<dbReference type="InterPro" id="IPR007055">
    <property type="entry name" value="BON_dom"/>
</dbReference>
<feature type="compositionally biased region" description="Basic and acidic residues" evidence="1">
    <location>
        <begin position="1"/>
        <end position="10"/>
    </location>
</feature>
<gene>
    <name evidence="3" type="ORF">C4K88_04465</name>
</gene>
<dbReference type="AlphaFoldDB" id="A0A2S5IZI5"/>
<evidence type="ECO:0000256" key="1">
    <source>
        <dbReference type="SAM" id="MobiDB-lite"/>
    </source>
</evidence>
<comment type="caution">
    <text evidence="3">The sequence shown here is derived from an EMBL/GenBank/DDBJ whole genome shotgun (WGS) entry which is preliminary data.</text>
</comment>
<proteinExistence type="predicted"/>
<feature type="region of interest" description="Disordered" evidence="1">
    <location>
        <begin position="1"/>
        <end position="22"/>
    </location>
</feature>
<dbReference type="PROSITE" id="PS50914">
    <property type="entry name" value="BON"/>
    <property type="match status" value="1"/>
</dbReference>
<reference evidence="3 4" key="1">
    <citation type="journal article" date="2014" name="Int. J. Syst. Evol. Microbiol.">
        <title>Arthrobacter pityocampae sp. nov., isolated from Thaumetopoea pityocampa (Lep., Thaumetopoeidae).</title>
        <authorList>
            <person name="Ince I.A."/>
            <person name="Demirbag Z."/>
            <person name="Kati H."/>
        </authorList>
    </citation>
    <scope>NUCLEOTIDE SEQUENCE [LARGE SCALE GENOMIC DNA]</scope>
    <source>
        <strain evidence="3 4">Tp2</strain>
    </source>
</reference>